<dbReference type="EMBL" id="BPFZ01000020">
    <property type="protein sequence ID" value="GIU68100.1"/>
    <property type="molecule type" value="Genomic_DNA"/>
</dbReference>
<dbReference type="Pfam" id="PF03641">
    <property type="entry name" value="Lysine_decarbox"/>
    <property type="match status" value="1"/>
</dbReference>
<organism evidence="4 5">
    <name type="scientific">Candidatus Phycosocius spiralis</name>
    <dbReference type="NCBI Taxonomy" id="2815099"/>
    <lineage>
        <taxon>Bacteria</taxon>
        <taxon>Pseudomonadati</taxon>
        <taxon>Pseudomonadota</taxon>
        <taxon>Alphaproteobacteria</taxon>
        <taxon>Caulobacterales</taxon>
        <taxon>Caulobacterales incertae sedis</taxon>
        <taxon>Candidatus Phycosocius</taxon>
    </lineage>
</organism>
<protein>
    <recommendedName>
        <fullName evidence="3">Cytokinin riboside 5'-monophosphate phosphoribohydrolase</fullName>
        <ecNumber evidence="3">3.2.2.n1</ecNumber>
    </recommendedName>
</protein>
<keyword evidence="3" id="KW-0203">Cytokinin biosynthesis</keyword>
<dbReference type="NCBIfam" id="TIGR00730">
    <property type="entry name" value="Rossman fold protein, TIGR00730 family"/>
    <property type="match status" value="1"/>
</dbReference>
<dbReference type="EC" id="3.2.2.n1" evidence="3"/>
<dbReference type="InterPro" id="IPR031100">
    <property type="entry name" value="LOG_fam"/>
</dbReference>
<name>A0ABQ4PYE1_9PROT</name>
<evidence type="ECO:0000256" key="1">
    <source>
        <dbReference type="ARBA" id="ARBA00000274"/>
    </source>
</evidence>
<reference evidence="4" key="2">
    <citation type="journal article" date="2023" name="ISME Commun">
        <title>Characterization of a bloom-associated alphaproteobacterial lineage, 'Candidatus Phycosocius': insights into freshwater algal-bacterial interactions.</title>
        <authorList>
            <person name="Tanabe Y."/>
            <person name="Yamaguchi H."/>
            <person name="Yoshida M."/>
            <person name="Kai A."/>
            <person name="Okazaki Y."/>
        </authorList>
    </citation>
    <scope>NUCLEOTIDE SEQUENCE</scope>
    <source>
        <strain evidence="4">BOTRYCO-1</strain>
    </source>
</reference>
<dbReference type="PANTHER" id="PTHR31223:SF70">
    <property type="entry name" value="LOG FAMILY PROTEIN YJL055W"/>
    <property type="match status" value="1"/>
</dbReference>
<dbReference type="RefSeq" id="WP_284361698.1">
    <property type="nucleotide sequence ID" value="NZ_BPFZ01000020.1"/>
</dbReference>
<dbReference type="PANTHER" id="PTHR31223">
    <property type="entry name" value="LOG FAMILY PROTEIN YJL055W"/>
    <property type="match status" value="1"/>
</dbReference>
<evidence type="ECO:0000313" key="5">
    <source>
        <dbReference type="Proteomes" id="UP001161064"/>
    </source>
</evidence>
<dbReference type="InterPro" id="IPR005269">
    <property type="entry name" value="LOG"/>
</dbReference>
<proteinExistence type="inferred from homology"/>
<comment type="caution">
    <text evidence="4">The sequence shown here is derived from an EMBL/GenBank/DDBJ whole genome shotgun (WGS) entry which is preliminary data.</text>
</comment>
<comment type="catalytic activity">
    <reaction evidence="1">
        <text>AMP + H2O = D-ribose 5-phosphate + adenine</text>
        <dbReference type="Rhea" id="RHEA:20129"/>
        <dbReference type="ChEBI" id="CHEBI:15377"/>
        <dbReference type="ChEBI" id="CHEBI:16708"/>
        <dbReference type="ChEBI" id="CHEBI:78346"/>
        <dbReference type="ChEBI" id="CHEBI:456215"/>
        <dbReference type="EC" id="3.2.2.4"/>
    </reaction>
</comment>
<comment type="similarity">
    <text evidence="2 3">Belongs to the LOG family.</text>
</comment>
<evidence type="ECO:0000256" key="2">
    <source>
        <dbReference type="ARBA" id="ARBA00006763"/>
    </source>
</evidence>
<dbReference type="Proteomes" id="UP001161064">
    <property type="component" value="Unassembled WGS sequence"/>
</dbReference>
<keyword evidence="3" id="KW-0378">Hydrolase</keyword>
<dbReference type="Gene3D" id="3.40.50.450">
    <property type="match status" value="1"/>
</dbReference>
<evidence type="ECO:0000313" key="4">
    <source>
        <dbReference type="EMBL" id="GIU68100.1"/>
    </source>
</evidence>
<dbReference type="SUPFAM" id="SSF102405">
    <property type="entry name" value="MCP/YpsA-like"/>
    <property type="match status" value="1"/>
</dbReference>
<gene>
    <name evidence="4" type="ORF">PsB1_2254</name>
</gene>
<keyword evidence="5" id="KW-1185">Reference proteome</keyword>
<reference evidence="4" key="1">
    <citation type="submission" date="2021-05" db="EMBL/GenBank/DDBJ databases">
        <authorList>
            <person name="Tanabe Y."/>
        </authorList>
    </citation>
    <scope>NUCLEOTIDE SEQUENCE</scope>
    <source>
        <strain evidence="4">BOTRYCO-1</strain>
    </source>
</reference>
<accession>A0ABQ4PYE1</accession>
<sequence length="187" mass="20529">MACLTSVCVYCGSSNQVDSSYLQLASDMGHAIAKRGIRLVYGGGNVGLMGASSRAALEAGGEVLGIMPHFLTKWEKPNPAIETRMVKTMHERKWGLFAESDAFIVLPGGIGTLEEVVETLSWQRLELHQKPVVLVGCTFWQPFVDLIEAIIAAKFTPAGFRHAFFCVETPTEALDHLQSVLSQRHWP</sequence>
<evidence type="ECO:0000256" key="3">
    <source>
        <dbReference type="RuleBase" id="RU363015"/>
    </source>
</evidence>